<gene>
    <name evidence="1" type="ORF">OSB1V03_LOCUS18350</name>
</gene>
<dbReference type="EMBL" id="OC878710">
    <property type="protein sequence ID" value="CAD7640749.1"/>
    <property type="molecule type" value="Genomic_DNA"/>
</dbReference>
<keyword evidence="2" id="KW-1185">Reference proteome</keyword>
<dbReference type="SUPFAM" id="SSF53335">
    <property type="entry name" value="S-adenosyl-L-methionine-dependent methyltransferases"/>
    <property type="match status" value="1"/>
</dbReference>
<dbReference type="AlphaFoldDB" id="A0A7R9QE14"/>
<proteinExistence type="predicted"/>
<evidence type="ECO:0000313" key="2">
    <source>
        <dbReference type="Proteomes" id="UP000759131"/>
    </source>
</evidence>
<evidence type="ECO:0000313" key="1">
    <source>
        <dbReference type="EMBL" id="CAD7640749.1"/>
    </source>
</evidence>
<reference evidence="1" key="1">
    <citation type="submission" date="2020-11" db="EMBL/GenBank/DDBJ databases">
        <authorList>
            <person name="Tran Van P."/>
        </authorList>
    </citation>
    <scope>NUCLEOTIDE SEQUENCE</scope>
</reference>
<protein>
    <submittedName>
        <fullName evidence="1">Uncharacterized protein</fullName>
    </submittedName>
</protein>
<organism evidence="1">
    <name type="scientific">Medioppia subpectinata</name>
    <dbReference type="NCBI Taxonomy" id="1979941"/>
    <lineage>
        <taxon>Eukaryota</taxon>
        <taxon>Metazoa</taxon>
        <taxon>Ecdysozoa</taxon>
        <taxon>Arthropoda</taxon>
        <taxon>Chelicerata</taxon>
        <taxon>Arachnida</taxon>
        <taxon>Acari</taxon>
        <taxon>Acariformes</taxon>
        <taxon>Sarcoptiformes</taxon>
        <taxon>Oribatida</taxon>
        <taxon>Brachypylina</taxon>
        <taxon>Oppioidea</taxon>
        <taxon>Oppiidae</taxon>
        <taxon>Medioppia</taxon>
    </lineage>
</organism>
<dbReference type="InterPro" id="IPR029063">
    <property type="entry name" value="SAM-dependent_MTases_sf"/>
</dbReference>
<sequence length="191" mass="22448">MADTDYYVQDITQEWNQWDKSLQKLAGKVSLICSNCTFHWVQESDTAAQNMAKLLSNNNIIIMNILFFGDIYRSAGADTRAELKRRFRYPSEEQLIGQWVTAFRSAGLTRIDIKYRESHKILPVKMYNESNKLFVKWFKRYLTDSTGDEDMDQVIRELLYKERVRAVSEKSPNGEDQVKVNIQVWNFVVNK</sequence>
<name>A0A7R9QE14_9ACAR</name>
<accession>A0A7R9QE14</accession>
<dbReference type="Proteomes" id="UP000759131">
    <property type="component" value="Unassembled WGS sequence"/>
</dbReference>
<dbReference type="Gene3D" id="3.40.50.150">
    <property type="entry name" value="Vaccinia Virus protein VP39"/>
    <property type="match status" value="1"/>
</dbReference>
<dbReference type="EMBL" id="CAJPIZ010024135">
    <property type="protein sequence ID" value="CAG2118398.1"/>
    <property type="molecule type" value="Genomic_DNA"/>
</dbReference>
<dbReference type="OrthoDB" id="6483280at2759"/>